<accession>A0A0C3DV23</accession>
<protein>
    <submittedName>
        <fullName evidence="1">Uncharacterized protein</fullName>
    </submittedName>
</protein>
<name>A0A0C3DV23_9AGAM</name>
<dbReference type="AlphaFoldDB" id="A0A0C3DV23"/>
<dbReference type="EMBL" id="KN822069">
    <property type="protein sequence ID" value="KIM59801.1"/>
    <property type="molecule type" value="Genomic_DNA"/>
</dbReference>
<evidence type="ECO:0000313" key="2">
    <source>
        <dbReference type="Proteomes" id="UP000053989"/>
    </source>
</evidence>
<proteinExistence type="predicted"/>
<dbReference type="HOGENOM" id="CLU_2924045_0_0_1"/>
<sequence length="61" mass="6733">MKEQLVCVGENLPSLQPIRQRSPVAKSLGSFNLRHPGVIHFRVPSQLTEVKVPSTISNTLP</sequence>
<evidence type="ECO:0000313" key="1">
    <source>
        <dbReference type="EMBL" id="KIM59801.1"/>
    </source>
</evidence>
<organism evidence="1 2">
    <name type="scientific">Scleroderma citrinum Foug A</name>
    <dbReference type="NCBI Taxonomy" id="1036808"/>
    <lineage>
        <taxon>Eukaryota</taxon>
        <taxon>Fungi</taxon>
        <taxon>Dikarya</taxon>
        <taxon>Basidiomycota</taxon>
        <taxon>Agaricomycotina</taxon>
        <taxon>Agaricomycetes</taxon>
        <taxon>Agaricomycetidae</taxon>
        <taxon>Boletales</taxon>
        <taxon>Sclerodermatineae</taxon>
        <taxon>Sclerodermataceae</taxon>
        <taxon>Scleroderma</taxon>
    </lineage>
</organism>
<reference evidence="1 2" key="1">
    <citation type="submission" date="2014-04" db="EMBL/GenBank/DDBJ databases">
        <authorList>
            <consortium name="DOE Joint Genome Institute"/>
            <person name="Kuo A."/>
            <person name="Kohler A."/>
            <person name="Nagy L.G."/>
            <person name="Floudas D."/>
            <person name="Copeland A."/>
            <person name="Barry K.W."/>
            <person name="Cichocki N."/>
            <person name="Veneault-Fourrey C."/>
            <person name="LaButti K."/>
            <person name="Lindquist E.A."/>
            <person name="Lipzen A."/>
            <person name="Lundell T."/>
            <person name="Morin E."/>
            <person name="Murat C."/>
            <person name="Sun H."/>
            <person name="Tunlid A."/>
            <person name="Henrissat B."/>
            <person name="Grigoriev I.V."/>
            <person name="Hibbett D.S."/>
            <person name="Martin F."/>
            <person name="Nordberg H.P."/>
            <person name="Cantor M.N."/>
            <person name="Hua S.X."/>
        </authorList>
    </citation>
    <scope>NUCLEOTIDE SEQUENCE [LARGE SCALE GENOMIC DNA]</scope>
    <source>
        <strain evidence="1 2">Foug A</strain>
    </source>
</reference>
<dbReference type="InParanoid" id="A0A0C3DV23"/>
<dbReference type="Proteomes" id="UP000053989">
    <property type="component" value="Unassembled WGS sequence"/>
</dbReference>
<gene>
    <name evidence="1" type="ORF">SCLCIDRAFT_1217417</name>
</gene>
<keyword evidence="2" id="KW-1185">Reference proteome</keyword>
<reference evidence="2" key="2">
    <citation type="submission" date="2015-01" db="EMBL/GenBank/DDBJ databases">
        <title>Evolutionary Origins and Diversification of the Mycorrhizal Mutualists.</title>
        <authorList>
            <consortium name="DOE Joint Genome Institute"/>
            <consortium name="Mycorrhizal Genomics Consortium"/>
            <person name="Kohler A."/>
            <person name="Kuo A."/>
            <person name="Nagy L.G."/>
            <person name="Floudas D."/>
            <person name="Copeland A."/>
            <person name="Barry K.W."/>
            <person name="Cichocki N."/>
            <person name="Veneault-Fourrey C."/>
            <person name="LaButti K."/>
            <person name="Lindquist E.A."/>
            <person name="Lipzen A."/>
            <person name="Lundell T."/>
            <person name="Morin E."/>
            <person name="Murat C."/>
            <person name="Riley R."/>
            <person name="Ohm R."/>
            <person name="Sun H."/>
            <person name="Tunlid A."/>
            <person name="Henrissat B."/>
            <person name="Grigoriev I.V."/>
            <person name="Hibbett D.S."/>
            <person name="Martin F."/>
        </authorList>
    </citation>
    <scope>NUCLEOTIDE SEQUENCE [LARGE SCALE GENOMIC DNA]</scope>
    <source>
        <strain evidence="2">Foug A</strain>
    </source>
</reference>